<evidence type="ECO:0000313" key="2">
    <source>
        <dbReference type="EMBL" id="KAK4025136.1"/>
    </source>
</evidence>
<evidence type="ECO:0000256" key="1">
    <source>
        <dbReference type="SAM" id="MobiDB-lite"/>
    </source>
</evidence>
<accession>A0ABR0AJ46</accession>
<comment type="caution">
    <text evidence="2">The sequence shown here is derived from an EMBL/GenBank/DDBJ whole genome shotgun (WGS) entry which is preliminary data.</text>
</comment>
<gene>
    <name evidence="2" type="ORF">OUZ56_010637</name>
</gene>
<proteinExistence type="predicted"/>
<dbReference type="Proteomes" id="UP001234178">
    <property type="component" value="Unassembled WGS sequence"/>
</dbReference>
<feature type="compositionally biased region" description="Basic residues" evidence="1">
    <location>
        <begin position="15"/>
        <end position="26"/>
    </location>
</feature>
<organism evidence="2 3">
    <name type="scientific">Daphnia magna</name>
    <dbReference type="NCBI Taxonomy" id="35525"/>
    <lineage>
        <taxon>Eukaryota</taxon>
        <taxon>Metazoa</taxon>
        <taxon>Ecdysozoa</taxon>
        <taxon>Arthropoda</taxon>
        <taxon>Crustacea</taxon>
        <taxon>Branchiopoda</taxon>
        <taxon>Diplostraca</taxon>
        <taxon>Cladocera</taxon>
        <taxon>Anomopoda</taxon>
        <taxon>Daphniidae</taxon>
        <taxon>Daphnia</taxon>
    </lineage>
</organism>
<evidence type="ECO:0000313" key="3">
    <source>
        <dbReference type="Proteomes" id="UP001234178"/>
    </source>
</evidence>
<name>A0ABR0AJ46_9CRUS</name>
<dbReference type="EMBL" id="JAOYFB010000037">
    <property type="protein sequence ID" value="KAK4025136.1"/>
    <property type="molecule type" value="Genomic_DNA"/>
</dbReference>
<protein>
    <submittedName>
        <fullName evidence="2">Uncharacterized protein</fullName>
    </submittedName>
</protein>
<keyword evidence="3" id="KW-1185">Reference proteome</keyword>
<sequence>MAAVRTGLTNSKPRTAPKSKTAKPNRRFGDFLPANRGSPRSKTIGAEPQTTAIRKRSKKFSQDKSKSTTTIPFVSSVDKLILESC</sequence>
<reference evidence="2 3" key="1">
    <citation type="journal article" date="2023" name="Nucleic Acids Res.">
        <title>The hologenome of Daphnia magna reveals possible DNA methylation and microbiome-mediated evolution of the host genome.</title>
        <authorList>
            <person name="Chaturvedi A."/>
            <person name="Li X."/>
            <person name="Dhandapani V."/>
            <person name="Marshall H."/>
            <person name="Kissane S."/>
            <person name="Cuenca-Cambronero M."/>
            <person name="Asole G."/>
            <person name="Calvet F."/>
            <person name="Ruiz-Romero M."/>
            <person name="Marangio P."/>
            <person name="Guigo R."/>
            <person name="Rago D."/>
            <person name="Mirbahai L."/>
            <person name="Eastwood N."/>
            <person name="Colbourne J.K."/>
            <person name="Zhou J."/>
            <person name="Mallon E."/>
            <person name="Orsini L."/>
        </authorList>
    </citation>
    <scope>NUCLEOTIDE SEQUENCE [LARGE SCALE GENOMIC DNA]</scope>
    <source>
        <strain evidence="2">LRV0_1</strain>
    </source>
</reference>
<feature type="region of interest" description="Disordered" evidence="1">
    <location>
        <begin position="1"/>
        <end position="68"/>
    </location>
</feature>